<sequence length="68" mass="6750">MIFPLPAWPTPRGQDTAGAAPAVGALGGVAPALLALVHRPLRFLWGALSVVPLIAGTVTALSIAATAP</sequence>
<dbReference type="Proteomes" id="UP001183629">
    <property type="component" value="Unassembled WGS sequence"/>
</dbReference>
<keyword evidence="3" id="KW-1185">Reference proteome</keyword>
<keyword evidence="1" id="KW-0472">Membrane</keyword>
<evidence type="ECO:0000313" key="3">
    <source>
        <dbReference type="Proteomes" id="UP001183629"/>
    </source>
</evidence>
<keyword evidence="1" id="KW-1133">Transmembrane helix</keyword>
<gene>
    <name evidence="2" type="ORF">J2S44_005508</name>
</gene>
<name>A0AAE4CW91_9ACTN</name>
<proteinExistence type="predicted"/>
<evidence type="ECO:0000256" key="1">
    <source>
        <dbReference type="SAM" id="Phobius"/>
    </source>
</evidence>
<accession>A0AAE4CW91</accession>
<evidence type="ECO:0000313" key="2">
    <source>
        <dbReference type="EMBL" id="MDR7325258.1"/>
    </source>
</evidence>
<feature type="transmembrane region" description="Helical" evidence="1">
    <location>
        <begin position="20"/>
        <end position="37"/>
    </location>
</feature>
<dbReference type="RefSeq" id="WP_310419826.1">
    <property type="nucleotide sequence ID" value="NZ_JAVDYC010000001.1"/>
</dbReference>
<dbReference type="EMBL" id="JAVDYC010000001">
    <property type="protein sequence ID" value="MDR7325258.1"/>
    <property type="molecule type" value="Genomic_DNA"/>
</dbReference>
<dbReference type="AlphaFoldDB" id="A0AAE4CW91"/>
<reference evidence="2 3" key="1">
    <citation type="submission" date="2023-07" db="EMBL/GenBank/DDBJ databases">
        <title>Sequencing the genomes of 1000 actinobacteria strains.</title>
        <authorList>
            <person name="Klenk H.-P."/>
        </authorList>
    </citation>
    <scope>NUCLEOTIDE SEQUENCE [LARGE SCALE GENOMIC DNA]</scope>
    <source>
        <strain evidence="2 3">DSM 44711</strain>
    </source>
</reference>
<comment type="caution">
    <text evidence="2">The sequence shown here is derived from an EMBL/GenBank/DDBJ whole genome shotgun (WGS) entry which is preliminary data.</text>
</comment>
<feature type="transmembrane region" description="Helical" evidence="1">
    <location>
        <begin position="44"/>
        <end position="65"/>
    </location>
</feature>
<protein>
    <submittedName>
        <fullName evidence="2">Uncharacterized protein</fullName>
    </submittedName>
</protein>
<keyword evidence="1" id="KW-0812">Transmembrane</keyword>
<organism evidence="2 3">
    <name type="scientific">Catenuloplanes niger</name>
    <dbReference type="NCBI Taxonomy" id="587534"/>
    <lineage>
        <taxon>Bacteria</taxon>
        <taxon>Bacillati</taxon>
        <taxon>Actinomycetota</taxon>
        <taxon>Actinomycetes</taxon>
        <taxon>Micromonosporales</taxon>
        <taxon>Micromonosporaceae</taxon>
        <taxon>Catenuloplanes</taxon>
    </lineage>
</organism>